<evidence type="ECO:0000313" key="2">
    <source>
        <dbReference type="WBParaSite" id="PS1159_v2.g2590.t1"/>
    </source>
</evidence>
<dbReference type="Proteomes" id="UP000887580">
    <property type="component" value="Unplaced"/>
</dbReference>
<protein>
    <submittedName>
        <fullName evidence="2">Uncharacterized protein</fullName>
    </submittedName>
</protein>
<organism evidence="1 2">
    <name type="scientific">Panagrolaimus sp. PS1159</name>
    <dbReference type="NCBI Taxonomy" id="55785"/>
    <lineage>
        <taxon>Eukaryota</taxon>
        <taxon>Metazoa</taxon>
        <taxon>Ecdysozoa</taxon>
        <taxon>Nematoda</taxon>
        <taxon>Chromadorea</taxon>
        <taxon>Rhabditida</taxon>
        <taxon>Tylenchina</taxon>
        <taxon>Panagrolaimomorpha</taxon>
        <taxon>Panagrolaimoidea</taxon>
        <taxon>Panagrolaimidae</taxon>
        <taxon>Panagrolaimus</taxon>
    </lineage>
</organism>
<sequence length="185" mass="21782">MLFTNSVSFRYPRRTSVTPNTPCDNFRNLILAICFYFILPINILSIGIRYYTRVDSRLYSEPCNITTDLIILYLHSLHHQKDGYDKILQKDTWNNSVGGKETPEIETARKQKAAIMEQIKVQTEFRQKCAGINIRSDQKNIIEKAQFWAIWLFRIASVLTLIYGISLSDYYFFKNFDEKLINFEL</sequence>
<reference evidence="2" key="1">
    <citation type="submission" date="2022-11" db="UniProtKB">
        <authorList>
            <consortium name="WormBaseParasite"/>
        </authorList>
    </citation>
    <scope>IDENTIFICATION</scope>
</reference>
<proteinExistence type="predicted"/>
<accession>A0AC35G8N5</accession>
<name>A0AC35G8N5_9BILA</name>
<dbReference type="WBParaSite" id="PS1159_v2.g2590.t1">
    <property type="protein sequence ID" value="PS1159_v2.g2590.t1"/>
    <property type="gene ID" value="PS1159_v2.g2590"/>
</dbReference>
<evidence type="ECO:0000313" key="1">
    <source>
        <dbReference type="Proteomes" id="UP000887580"/>
    </source>
</evidence>